<evidence type="ECO:0000256" key="1">
    <source>
        <dbReference type="SAM" id="MobiDB-lite"/>
    </source>
</evidence>
<keyword evidence="4" id="KW-1185">Reference proteome</keyword>
<dbReference type="Proteomes" id="UP001231189">
    <property type="component" value="Unassembled WGS sequence"/>
</dbReference>
<dbReference type="SUPFAM" id="SSF81383">
    <property type="entry name" value="F-box domain"/>
    <property type="match status" value="1"/>
</dbReference>
<name>A0AAD8R695_LOLMU</name>
<feature type="region of interest" description="Disordered" evidence="1">
    <location>
        <begin position="123"/>
        <end position="148"/>
    </location>
</feature>
<protein>
    <recommendedName>
        <fullName evidence="2">F-box domain-containing protein</fullName>
    </recommendedName>
</protein>
<dbReference type="Pfam" id="PF00646">
    <property type="entry name" value="F-box"/>
    <property type="match status" value="1"/>
</dbReference>
<sequence length="260" mass="28017">MCREAPACPIRALREGAGTGVAGASIGLEIASALFGTSRCEPIFDAGPQNAIGAAGGDALTSPTCRTTARPGPERRSGAAGDLTHFIPAVAHYSRSDHHFSFLSISNRADPIPSMSCVDAKRLRSSTRPGSPVSKVIHDDNTSSSPAPATLLDNEDLLREILLRLPPKPSSLPLASLVCTRWRNILSDPQFLGCFRKYHQKPPLLGFFVGTHGMRHNFLPIADTKSNCVPAERFAVPKCRSPYHYWDLCGCRHGLVLLIP</sequence>
<comment type="caution">
    <text evidence="3">The sequence shown here is derived from an EMBL/GenBank/DDBJ whole genome shotgun (WGS) entry which is preliminary data.</text>
</comment>
<organism evidence="3 4">
    <name type="scientific">Lolium multiflorum</name>
    <name type="common">Italian ryegrass</name>
    <name type="synonym">Lolium perenne subsp. multiflorum</name>
    <dbReference type="NCBI Taxonomy" id="4521"/>
    <lineage>
        <taxon>Eukaryota</taxon>
        <taxon>Viridiplantae</taxon>
        <taxon>Streptophyta</taxon>
        <taxon>Embryophyta</taxon>
        <taxon>Tracheophyta</taxon>
        <taxon>Spermatophyta</taxon>
        <taxon>Magnoliopsida</taxon>
        <taxon>Liliopsida</taxon>
        <taxon>Poales</taxon>
        <taxon>Poaceae</taxon>
        <taxon>BOP clade</taxon>
        <taxon>Pooideae</taxon>
        <taxon>Poodae</taxon>
        <taxon>Poeae</taxon>
        <taxon>Poeae Chloroplast Group 2 (Poeae type)</taxon>
        <taxon>Loliodinae</taxon>
        <taxon>Loliinae</taxon>
        <taxon>Lolium</taxon>
    </lineage>
</organism>
<proteinExistence type="predicted"/>
<dbReference type="PANTHER" id="PTHR32133">
    <property type="entry name" value="OS07G0120400 PROTEIN"/>
    <property type="match status" value="1"/>
</dbReference>
<feature type="domain" description="F-box" evidence="2">
    <location>
        <begin position="155"/>
        <end position="191"/>
    </location>
</feature>
<evidence type="ECO:0000313" key="4">
    <source>
        <dbReference type="Proteomes" id="UP001231189"/>
    </source>
</evidence>
<dbReference type="EMBL" id="JAUUTY010000006">
    <property type="protein sequence ID" value="KAK1613784.1"/>
    <property type="molecule type" value="Genomic_DNA"/>
</dbReference>
<dbReference type="InterPro" id="IPR036047">
    <property type="entry name" value="F-box-like_dom_sf"/>
</dbReference>
<evidence type="ECO:0000313" key="3">
    <source>
        <dbReference type="EMBL" id="KAK1613784.1"/>
    </source>
</evidence>
<dbReference type="AlphaFoldDB" id="A0AAD8R695"/>
<dbReference type="PANTHER" id="PTHR32133:SF328">
    <property type="entry name" value="F-BOX DOMAIN-CONTAINING PROTEIN"/>
    <property type="match status" value="1"/>
</dbReference>
<dbReference type="InterPro" id="IPR001810">
    <property type="entry name" value="F-box_dom"/>
</dbReference>
<accession>A0AAD8R695</accession>
<feature type="region of interest" description="Disordered" evidence="1">
    <location>
        <begin position="55"/>
        <end position="80"/>
    </location>
</feature>
<reference evidence="3" key="1">
    <citation type="submission" date="2023-07" db="EMBL/GenBank/DDBJ databases">
        <title>A chromosome-level genome assembly of Lolium multiflorum.</title>
        <authorList>
            <person name="Chen Y."/>
            <person name="Copetti D."/>
            <person name="Kolliker R."/>
            <person name="Studer B."/>
        </authorList>
    </citation>
    <scope>NUCLEOTIDE SEQUENCE</scope>
    <source>
        <strain evidence="3">02402/16</strain>
        <tissue evidence="3">Leaf</tissue>
    </source>
</reference>
<gene>
    <name evidence="3" type="ORF">QYE76_019301</name>
</gene>
<dbReference type="Gene3D" id="1.20.1280.50">
    <property type="match status" value="1"/>
</dbReference>
<evidence type="ECO:0000259" key="2">
    <source>
        <dbReference type="Pfam" id="PF00646"/>
    </source>
</evidence>